<gene>
    <name evidence="2" type="ORF">KQI86_01675</name>
</gene>
<feature type="coiled-coil region" evidence="1">
    <location>
        <begin position="8"/>
        <end position="106"/>
    </location>
</feature>
<comment type="caution">
    <text evidence="2">The sequence shown here is derived from an EMBL/GenBank/DDBJ whole genome shotgun (WGS) entry which is preliminary data.</text>
</comment>
<protein>
    <submittedName>
        <fullName evidence="2">Uncharacterized protein</fullName>
    </submittedName>
</protein>
<keyword evidence="3" id="KW-1185">Reference proteome</keyword>
<evidence type="ECO:0000256" key="1">
    <source>
        <dbReference type="SAM" id="Coils"/>
    </source>
</evidence>
<dbReference type="EMBL" id="JAHLQF010000001">
    <property type="protein sequence ID" value="MBU5483016.1"/>
    <property type="molecule type" value="Genomic_DNA"/>
</dbReference>
<dbReference type="Proteomes" id="UP000726170">
    <property type="component" value="Unassembled WGS sequence"/>
</dbReference>
<evidence type="ECO:0000313" key="3">
    <source>
        <dbReference type="Proteomes" id="UP000726170"/>
    </source>
</evidence>
<proteinExistence type="predicted"/>
<reference evidence="2 3" key="1">
    <citation type="submission" date="2021-06" db="EMBL/GenBank/DDBJ databases">
        <authorList>
            <person name="Sun Q."/>
            <person name="Li D."/>
        </authorList>
    </citation>
    <scope>NUCLEOTIDE SEQUENCE [LARGE SCALE GENOMIC DNA]</scope>
    <source>
        <strain evidence="2 3">MSJ-11</strain>
    </source>
</reference>
<keyword evidence="1" id="KW-0175">Coiled coil</keyword>
<organism evidence="2 3">
    <name type="scientific">Clostridium mobile</name>
    <dbReference type="NCBI Taxonomy" id="2841512"/>
    <lineage>
        <taxon>Bacteria</taxon>
        <taxon>Bacillati</taxon>
        <taxon>Bacillota</taxon>
        <taxon>Clostridia</taxon>
        <taxon>Eubacteriales</taxon>
        <taxon>Clostridiaceae</taxon>
        <taxon>Clostridium</taxon>
    </lineage>
</organism>
<dbReference type="RefSeq" id="WP_216437421.1">
    <property type="nucleotide sequence ID" value="NZ_JAHLQF010000001.1"/>
</dbReference>
<name>A0ABS6ECV3_9CLOT</name>
<sequence length="146" mass="17176">MFLITINVIAIKKEKKSFSKAMDNAEENINDYSIEILNLRKEMAETILQLQMEIEDLKESINCKSIKIEDLEEEKLIEDKNEEKLKERSEKKIEEKIEENKVEEKNNVKIDEVKQLIDKGMDLDQVAQHLQIGKGELLLIKELYLK</sequence>
<evidence type="ECO:0000313" key="2">
    <source>
        <dbReference type="EMBL" id="MBU5483016.1"/>
    </source>
</evidence>
<accession>A0ABS6ECV3</accession>